<evidence type="ECO:0000259" key="6">
    <source>
        <dbReference type="PROSITE" id="PS51918"/>
    </source>
</evidence>
<dbReference type="BioCyc" id="DPIE1322246:BN4_RS10385-MONOMER"/>
<dbReference type="CDD" id="cd21109">
    <property type="entry name" value="SPASM"/>
    <property type="match status" value="1"/>
</dbReference>
<comment type="cofactor">
    <cofactor evidence="1">
        <name>[4Fe-4S] cluster</name>
        <dbReference type="ChEBI" id="CHEBI:49883"/>
    </cofactor>
</comment>
<dbReference type="PANTHER" id="PTHR11228">
    <property type="entry name" value="RADICAL SAM DOMAIN PROTEIN"/>
    <property type="match status" value="1"/>
</dbReference>
<name>M1WMB2_PSEP2</name>
<dbReference type="GO" id="GO:0046872">
    <property type="term" value="F:metal ion binding"/>
    <property type="evidence" value="ECO:0007669"/>
    <property type="project" value="UniProtKB-KW"/>
</dbReference>
<dbReference type="Gene3D" id="3.20.20.70">
    <property type="entry name" value="Aldolase class I"/>
    <property type="match status" value="1"/>
</dbReference>
<dbReference type="KEGG" id="dpi:BN4_12065"/>
<protein>
    <submittedName>
        <fullName evidence="7">Putative Radical SAM domain protein</fullName>
    </submittedName>
</protein>
<organism evidence="7 8">
    <name type="scientific">Pseudodesulfovibrio piezophilus (strain DSM 21447 / JCM 15486 / C1TLV30)</name>
    <name type="common">Desulfovibrio piezophilus</name>
    <dbReference type="NCBI Taxonomy" id="1322246"/>
    <lineage>
        <taxon>Bacteria</taxon>
        <taxon>Pseudomonadati</taxon>
        <taxon>Thermodesulfobacteriota</taxon>
        <taxon>Desulfovibrionia</taxon>
        <taxon>Desulfovibrionales</taxon>
        <taxon>Desulfovibrionaceae</taxon>
    </lineage>
</organism>
<feature type="domain" description="Radical SAM core" evidence="6">
    <location>
        <begin position="9"/>
        <end position="251"/>
    </location>
</feature>
<evidence type="ECO:0000313" key="8">
    <source>
        <dbReference type="Proteomes" id="UP000011724"/>
    </source>
</evidence>
<dbReference type="eggNOG" id="COG0535">
    <property type="taxonomic scope" value="Bacteria"/>
</dbReference>
<dbReference type="InterPro" id="IPR007197">
    <property type="entry name" value="rSAM"/>
</dbReference>
<dbReference type="InterPro" id="IPR058240">
    <property type="entry name" value="rSAM_sf"/>
</dbReference>
<evidence type="ECO:0000256" key="3">
    <source>
        <dbReference type="ARBA" id="ARBA00022723"/>
    </source>
</evidence>
<evidence type="ECO:0000313" key="7">
    <source>
        <dbReference type="EMBL" id="CCH49300.1"/>
    </source>
</evidence>
<accession>M1WMB2</accession>
<keyword evidence="4" id="KW-0408">Iron</keyword>
<dbReference type="Proteomes" id="UP000011724">
    <property type="component" value="Chromosome"/>
</dbReference>
<dbReference type="PROSITE" id="PS51918">
    <property type="entry name" value="RADICAL_SAM"/>
    <property type="match status" value="1"/>
</dbReference>
<dbReference type="InterPro" id="IPR013785">
    <property type="entry name" value="Aldolase_TIM"/>
</dbReference>
<dbReference type="CDD" id="cd01335">
    <property type="entry name" value="Radical_SAM"/>
    <property type="match status" value="1"/>
</dbReference>
<proteinExistence type="predicted"/>
<dbReference type="PANTHER" id="PTHR11228:SF7">
    <property type="entry name" value="PQQA PEPTIDE CYCLASE"/>
    <property type="match status" value="1"/>
</dbReference>
<dbReference type="GO" id="GO:0051536">
    <property type="term" value="F:iron-sulfur cluster binding"/>
    <property type="evidence" value="ECO:0007669"/>
    <property type="project" value="UniProtKB-KW"/>
</dbReference>
<dbReference type="Pfam" id="PF13186">
    <property type="entry name" value="SPASM"/>
    <property type="match status" value="1"/>
</dbReference>
<dbReference type="Pfam" id="PF04055">
    <property type="entry name" value="Radical_SAM"/>
    <property type="match status" value="1"/>
</dbReference>
<keyword evidence="5" id="KW-0411">Iron-sulfur</keyword>
<keyword evidence="3" id="KW-0479">Metal-binding</keyword>
<keyword evidence="2" id="KW-0949">S-adenosyl-L-methionine</keyword>
<dbReference type="GO" id="GO:0003824">
    <property type="term" value="F:catalytic activity"/>
    <property type="evidence" value="ECO:0007669"/>
    <property type="project" value="InterPro"/>
</dbReference>
<reference evidence="8" key="2">
    <citation type="journal article" date="2013" name="Stand. Genomic Sci.">
        <title>Complete genome sequence of Desulfocapsa sulfexigens, a marine deltaproteobacterium specialized in disproportionating inorganic sulfur compounds.</title>
        <authorList>
            <person name="Finster K.W."/>
            <person name="Kjeldsen K.U."/>
            <person name="Kube M."/>
            <person name="Reinhardt R."/>
            <person name="Mussmann M."/>
            <person name="Amann R."/>
            <person name="Schreiber L."/>
        </authorList>
    </citation>
    <scope>NUCLEOTIDE SEQUENCE [LARGE SCALE GENOMIC DNA]</scope>
    <source>
        <strain evidence="8">DSM 10523 / SB164P1</strain>
    </source>
</reference>
<evidence type="ECO:0000256" key="1">
    <source>
        <dbReference type="ARBA" id="ARBA00001966"/>
    </source>
</evidence>
<dbReference type="PATRIC" id="fig|879567.3.peg.2197"/>
<dbReference type="SUPFAM" id="SSF102114">
    <property type="entry name" value="Radical SAM enzymes"/>
    <property type="match status" value="1"/>
</dbReference>
<evidence type="ECO:0000256" key="4">
    <source>
        <dbReference type="ARBA" id="ARBA00023004"/>
    </source>
</evidence>
<dbReference type="SFLD" id="SFLDG01067">
    <property type="entry name" value="SPASM/twitch_domain_containing"/>
    <property type="match status" value="1"/>
</dbReference>
<evidence type="ECO:0000256" key="5">
    <source>
        <dbReference type="ARBA" id="ARBA00023014"/>
    </source>
</evidence>
<dbReference type="STRING" id="1322246.BN4_12065"/>
<gene>
    <name evidence="7" type="ordered locus">BN4_12065</name>
</gene>
<dbReference type="EMBL" id="FO203427">
    <property type="protein sequence ID" value="CCH49300.1"/>
    <property type="molecule type" value="Genomic_DNA"/>
</dbReference>
<evidence type="ECO:0000256" key="2">
    <source>
        <dbReference type="ARBA" id="ARBA00022691"/>
    </source>
</evidence>
<dbReference type="RefSeq" id="WP_015415344.1">
    <property type="nucleotide sequence ID" value="NC_020409.1"/>
</dbReference>
<dbReference type="AlphaFoldDB" id="M1WMB2"/>
<dbReference type="InterPro" id="IPR023885">
    <property type="entry name" value="4Fe4S-binding_SPASM_dom"/>
</dbReference>
<reference evidence="7 8" key="1">
    <citation type="journal article" date="2013" name="PLoS ONE">
        <title>The first genomic and proteomic characterization of a deep-sea sulfate reducer: insights into the piezophilic lifestyle of Desulfovibrio piezophilus.</title>
        <authorList>
            <person name="Pradel N."/>
            <person name="Ji B."/>
            <person name="Gimenez G."/>
            <person name="Talla E."/>
            <person name="Lenoble P."/>
            <person name="Garel M."/>
            <person name="Tamburini C."/>
            <person name="Fourquet P."/>
            <person name="Lebrun R."/>
            <person name="Bertin P."/>
            <person name="Denis Y."/>
            <person name="Pophillat M."/>
            <person name="Barbe V."/>
            <person name="Ollivier B."/>
            <person name="Dolla A."/>
        </authorList>
    </citation>
    <scope>NUCLEOTIDE SEQUENCE [LARGE SCALE GENOMIC DNA]</scope>
    <source>
        <strain evidence="8">DSM 10523 / SB164P1</strain>
    </source>
</reference>
<dbReference type="HOGENOM" id="CLU_009273_4_2_7"/>
<keyword evidence="8" id="KW-1185">Reference proteome</keyword>
<dbReference type="SFLD" id="SFLDS00029">
    <property type="entry name" value="Radical_SAM"/>
    <property type="match status" value="1"/>
</dbReference>
<sequence>MTPTQTSAPQTELTHLIIYANAICNAHCLMCDVGRESDIGIARPLVGAPRYMSLALLEKLLDDPLVTERTPRCNVYFVMTEPLLTPHLPEMLRAAKERGHAVFLTTNGLLLEKRAAEIAPYIDNIQISLDGPEAVHDAIRGPGFFRAALKGLQAIRALRPDVELVINTTIFNRTAPTLTELASILDDLGVRIDMFKVQGLDYVSGPMQARHNACYPKIEQSASTEGDVLDFDAIDFDDLARQLSELRDWKPRNIDSIGFKPPFTSADELRSYYTENGDKHESWHTCLTPFVAMAVNTAGECFFHIRCFNGYQLGNASTQPLAAIFHGHKANDFRRQLTESDFCFPACTRCCGVNPVDRV</sequence>
<dbReference type="OrthoDB" id="9782387at2"/>
<dbReference type="InterPro" id="IPR050377">
    <property type="entry name" value="Radical_SAM_PqqE_MftC-like"/>
</dbReference>